<feature type="domain" description="Solute-binding protein family 3/N-terminal" evidence="4">
    <location>
        <begin position="36"/>
        <end position="268"/>
    </location>
</feature>
<dbReference type="EMBL" id="JAEQNC010000025">
    <property type="protein sequence ID" value="MBL0375463.1"/>
    <property type="molecule type" value="Genomic_DNA"/>
</dbReference>
<evidence type="ECO:0000313" key="6">
    <source>
        <dbReference type="Proteomes" id="UP000633219"/>
    </source>
</evidence>
<dbReference type="AlphaFoldDB" id="A0A936YRL5"/>
<dbReference type="SUPFAM" id="SSF53850">
    <property type="entry name" value="Periplasmic binding protein-like II"/>
    <property type="match status" value="1"/>
</dbReference>
<feature type="signal peptide" evidence="3">
    <location>
        <begin position="1"/>
        <end position="23"/>
    </location>
</feature>
<evidence type="ECO:0000259" key="4">
    <source>
        <dbReference type="SMART" id="SM00062"/>
    </source>
</evidence>
<dbReference type="GO" id="GO:0042597">
    <property type="term" value="C:periplasmic space"/>
    <property type="evidence" value="ECO:0007669"/>
    <property type="project" value="UniProtKB-SubCell"/>
</dbReference>
<dbReference type="Gene3D" id="3.40.190.10">
    <property type="entry name" value="Periplasmic binding protein-like II"/>
    <property type="match status" value="2"/>
</dbReference>
<dbReference type="RefSeq" id="WP_201664007.1">
    <property type="nucleotide sequence ID" value="NZ_JAEQNC010000025.1"/>
</dbReference>
<protein>
    <submittedName>
        <fullName evidence="5">Amino acid ABC transporter substrate-binding protein</fullName>
    </submittedName>
</protein>
<gene>
    <name evidence="5" type="ORF">JJB09_25990</name>
</gene>
<dbReference type="SMART" id="SM00062">
    <property type="entry name" value="PBPb"/>
    <property type="match status" value="1"/>
</dbReference>
<evidence type="ECO:0000256" key="2">
    <source>
        <dbReference type="ARBA" id="ARBA00022729"/>
    </source>
</evidence>
<evidence type="ECO:0000256" key="3">
    <source>
        <dbReference type="SAM" id="SignalP"/>
    </source>
</evidence>
<sequence>MKFITGLTAVAAAILVSSTPVSAAGCADGKTMTSGVLTIATGNPAYSPWVMNDAPESGEGYEAAVALELARRLGFEKSAVAWVRTSFDEAIQPGPKNFDFNLQQFSIRPERAQAIDFSDPYYLAGKALVVRKDVAERLGSDLSAEKIRDLQFGGASGQTSAIFISKVIKPTKDVLLYEDLSDVQAAMMANQAEATVVDVPTSLFLTAVRYPDGRIVGQFAKSNDETDDKFGLLFAKGSPLKDCANKALADMKADGTLANLEATWLNKKAGIPVIDLGK</sequence>
<dbReference type="InterPro" id="IPR001638">
    <property type="entry name" value="Solute-binding_3/MltF_N"/>
</dbReference>
<dbReference type="CDD" id="cd13530">
    <property type="entry name" value="PBP2_peptides_like"/>
    <property type="match status" value="1"/>
</dbReference>
<comment type="subcellular location">
    <subcellularLocation>
        <location evidence="1">Periplasm</location>
    </subcellularLocation>
</comment>
<evidence type="ECO:0000313" key="5">
    <source>
        <dbReference type="EMBL" id="MBL0375463.1"/>
    </source>
</evidence>
<keyword evidence="2 3" id="KW-0732">Signal</keyword>
<accession>A0A936YRL5</accession>
<dbReference type="Proteomes" id="UP000633219">
    <property type="component" value="Unassembled WGS sequence"/>
</dbReference>
<comment type="caution">
    <text evidence="5">The sequence shown here is derived from an EMBL/GenBank/DDBJ whole genome shotgun (WGS) entry which is preliminary data.</text>
</comment>
<name>A0A936YRL5_9HYPH</name>
<feature type="chain" id="PRO_5037003749" evidence="3">
    <location>
        <begin position="24"/>
        <end position="278"/>
    </location>
</feature>
<evidence type="ECO:0000256" key="1">
    <source>
        <dbReference type="ARBA" id="ARBA00004418"/>
    </source>
</evidence>
<keyword evidence="6" id="KW-1185">Reference proteome</keyword>
<reference evidence="5" key="1">
    <citation type="submission" date="2021-01" db="EMBL/GenBank/DDBJ databases">
        <title>Rhizobium sp. strain KVB221 16S ribosomal RNA gene Genome sequencing and assembly.</title>
        <authorList>
            <person name="Kang M."/>
        </authorList>
    </citation>
    <scope>NUCLEOTIDE SEQUENCE</scope>
    <source>
        <strain evidence="5">KVB221</strain>
    </source>
</reference>
<dbReference type="PROSITE" id="PS51257">
    <property type="entry name" value="PROKAR_LIPOPROTEIN"/>
    <property type="match status" value="1"/>
</dbReference>
<dbReference type="Pfam" id="PF00497">
    <property type="entry name" value="SBP_bac_3"/>
    <property type="match status" value="1"/>
</dbReference>
<proteinExistence type="predicted"/>
<dbReference type="PANTHER" id="PTHR35936">
    <property type="entry name" value="MEMBRANE-BOUND LYTIC MUREIN TRANSGLYCOSYLASE F"/>
    <property type="match status" value="1"/>
</dbReference>
<dbReference type="PANTHER" id="PTHR35936:SF17">
    <property type="entry name" value="ARGININE-BINDING EXTRACELLULAR PROTEIN ARTP"/>
    <property type="match status" value="1"/>
</dbReference>
<organism evidence="5 6">
    <name type="scientific">Rhizobium setariae</name>
    <dbReference type="NCBI Taxonomy" id="2801340"/>
    <lineage>
        <taxon>Bacteria</taxon>
        <taxon>Pseudomonadati</taxon>
        <taxon>Pseudomonadota</taxon>
        <taxon>Alphaproteobacteria</taxon>
        <taxon>Hyphomicrobiales</taxon>
        <taxon>Rhizobiaceae</taxon>
        <taxon>Rhizobium/Agrobacterium group</taxon>
        <taxon>Rhizobium</taxon>
    </lineage>
</organism>